<comment type="similarity">
    <text evidence="1">Belongs to the major facilitator superfamily. Phosphate:H(+) symporter (TC 2.A.1.9) family.</text>
</comment>
<evidence type="ECO:0000256" key="1">
    <source>
        <dbReference type="ARBA" id="ARBA00044504"/>
    </source>
</evidence>
<dbReference type="Gene3D" id="1.20.1250.20">
    <property type="entry name" value="MFS general substrate transporter like domains"/>
    <property type="match status" value="1"/>
</dbReference>
<protein>
    <submittedName>
        <fullName evidence="2">Uncharacterized protein</fullName>
    </submittedName>
</protein>
<name>A0A9J5YER4_SOLCO</name>
<accession>A0A9J5YER4</accession>
<proteinExistence type="inferred from homology"/>
<comment type="caution">
    <text evidence="2">The sequence shown here is derived from an EMBL/GenBank/DDBJ whole genome shotgun (WGS) entry which is preliminary data.</text>
</comment>
<evidence type="ECO:0000313" key="3">
    <source>
        <dbReference type="Proteomes" id="UP000824120"/>
    </source>
</evidence>
<gene>
    <name evidence="2" type="ORF">H5410_038734</name>
</gene>
<dbReference type="EMBL" id="JACXVP010000007">
    <property type="protein sequence ID" value="KAG5597502.1"/>
    <property type="molecule type" value="Genomic_DNA"/>
</dbReference>
<dbReference type="AlphaFoldDB" id="A0A9J5YER4"/>
<dbReference type="OrthoDB" id="1817279at2759"/>
<dbReference type="InterPro" id="IPR036259">
    <property type="entry name" value="MFS_trans_sf"/>
</dbReference>
<evidence type="ECO:0000313" key="2">
    <source>
        <dbReference type="EMBL" id="KAG5597502.1"/>
    </source>
</evidence>
<keyword evidence="3" id="KW-1185">Reference proteome</keyword>
<reference evidence="2 3" key="1">
    <citation type="submission" date="2020-09" db="EMBL/GenBank/DDBJ databases">
        <title>De no assembly of potato wild relative species, Solanum commersonii.</title>
        <authorList>
            <person name="Cho K."/>
        </authorList>
    </citation>
    <scope>NUCLEOTIDE SEQUENCE [LARGE SCALE GENOMIC DNA]</scope>
    <source>
        <strain evidence="2">LZ3.2</strain>
        <tissue evidence="2">Leaf</tissue>
    </source>
</reference>
<sequence>MTSLFVEQGDAMKTTKVNFRIPVASMSTFDILSVAPAMFLKHGVLDPLRFKRSKGDHTELTQLQRM</sequence>
<organism evidence="2 3">
    <name type="scientific">Solanum commersonii</name>
    <name type="common">Commerson's wild potato</name>
    <name type="synonym">Commerson's nightshade</name>
    <dbReference type="NCBI Taxonomy" id="4109"/>
    <lineage>
        <taxon>Eukaryota</taxon>
        <taxon>Viridiplantae</taxon>
        <taxon>Streptophyta</taxon>
        <taxon>Embryophyta</taxon>
        <taxon>Tracheophyta</taxon>
        <taxon>Spermatophyta</taxon>
        <taxon>Magnoliopsida</taxon>
        <taxon>eudicotyledons</taxon>
        <taxon>Gunneridae</taxon>
        <taxon>Pentapetalae</taxon>
        <taxon>asterids</taxon>
        <taxon>lamiids</taxon>
        <taxon>Solanales</taxon>
        <taxon>Solanaceae</taxon>
        <taxon>Solanoideae</taxon>
        <taxon>Solaneae</taxon>
        <taxon>Solanum</taxon>
    </lineage>
</organism>
<dbReference type="Proteomes" id="UP000824120">
    <property type="component" value="Chromosome 7"/>
</dbReference>